<evidence type="ECO:0000256" key="5">
    <source>
        <dbReference type="ARBA" id="ARBA00022692"/>
    </source>
</evidence>
<dbReference type="FunFam" id="1.20.1250.20:FF:000218">
    <property type="entry name" value="facilitated trehalose transporter Tret1"/>
    <property type="match status" value="1"/>
</dbReference>
<dbReference type="GO" id="GO:0005886">
    <property type="term" value="C:plasma membrane"/>
    <property type="evidence" value="ECO:0007669"/>
    <property type="project" value="UniProtKB-SubCell"/>
</dbReference>
<dbReference type="EMBL" id="HACA01006776">
    <property type="protein sequence ID" value="CDW24137.1"/>
    <property type="molecule type" value="Transcribed_RNA"/>
</dbReference>
<dbReference type="GO" id="GO:0022857">
    <property type="term" value="F:transmembrane transporter activity"/>
    <property type="evidence" value="ECO:0007669"/>
    <property type="project" value="InterPro"/>
</dbReference>
<feature type="region of interest" description="Disordered" evidence="8">
    <location>
        <begin position="50"/>
        <end position="69"/>
    </location>
</feature>
<dbReference type="InterPro" id="IPR036259">
    <property type="entry name" value="MFS_trans_sf"/>
</dbReference>
<dbReference type="InterPro" id="IPR003663">
    <property type="entry name" value="Sugar/inositol_transpt"/>
</dbReference>
<keyword evidence="3" id="KW-1003">Cell membrane</keyword>
<feature type="domain" description="Major facilitator superfamily (MFS) profile" evidence="10">
    <location>
        <begin position="81"/>
        <end position="503"/>
    </location>
</feature>
<feature type="transmembrane region" description="Helical" evidence="9">
    <location>
        <begin position="449"/>
        <end position="469"/>
    </location>
</feature>
<sequence length="535" mass="59646">MMEEDLDTSTQGNYHENGTDIKDSSSSINNEMIEALLHRTIAKVNQGEAKEVNTLTMPPQSPSKDTPKKKKFKRAIVQILSVIAISLGHFLDGSALAFTSPLLPQLMSSNSTIPINGQQRNFISSMHSLGATIGCLVAGMASRKFGRRGSVLIFNIPAYFIGYTSLAFARSVIYIYFGRLLCGFGIGFTLSVPTVYIVEITSPEIRGILGVLTNFFCQIGILCTYVAGYFIDWRMIAITMMIFCIPTIVFIWFIPESPVYYASIGKDDLARDTLEALGLDSSPNAIKALHERVLGEYNALTILRELKKPSVYKPFLNSIVLFFFFQCTAYPLLVAYAKHIFIESGIEIEENLASIIVGIVIVIGSIFSVPLAKTLPRKFLLLISGGGVAVSLAVLSIFFYLRDAKLADNIPSLPIVFFIIYLLFFMMGFGSISWLFIAEILPPTIRSTTYPLCIAWNWIWNFGFAHSFLTLLANLQMSGTFCLYAILSFIGFIFIGFFLPETRHKTSEEIAKFFDSSIFDKKESEIQKNTEKDIP</sequence>
<evidence type="ECO:0000256" key="3">
    <source>
        <dbReference type="ARBA" id="ARBA00022475"/>
    </source>
</evidence>
<dbReference type="PANTHER" id="PTHR48021:SF1">
    <property type="entry name" value="GH07001P-RELATED"/>
    <property type="match status" value="1"/>
</dbReference>
<reference evidence="11" key="1">
    <citation type="submission" date="2014-05" db="EMBL/GenBank/DDBJ databases">
        <authorList>
            <person name="Chronopoulou M."/>
        </authorList>
    </citation>
    <scope>NUCLEOTIDE SEQUENCE</scope>
    <source>
        <tissue evidence="11">Whole organism</tissue>
    </source>
</reference>
<protein>
    <recommendedName>
        <fullName evidence="10">Major facilitator superfamily (MFS) profile domain-containing protein</fullName>
    </recommendedName>
</protein>
<accession>A0A0K2TEX3</accession>
<keyword evidence="6 9" id="KW-1133">Transmembrane helix</keyword>
<dbReference type="PRINTS" id="PR00171">
    <property type="entry name" value="SUGRTRNSPORT"/>
</dbReference>
<feature type="transmembrane region" description="Helical" evidence="9">
    <location>
        <begin position="413"/>
        <end position="437"/>
    </location>
</feature>
<comment type="subcellular location">
    <subcellularLocation>
        <location evidence="1">Cell membrane</location>
        <topology evidence="1">Multi-pass membrane protein</topology>
    </subcellularLocation>
</comment>
<evidence type="ECO:0000256" key="9">
    <source>
        <dbReference type="SAM" id="Phobius"/>
    </source>
</evidence>
<feature type="region of interest" description="Disordered" evidence="8">
    <location>
        <begin position="1"/>
        <end position="25"/>
    </location>
</feature>
<dbReference type="SUPFAM" id="SSF103473">
    <property type="entry name" value="MFS general substrate transporter"/>
    <property type="match status" value="1"/>
</dbReference>
<feature type="transmembrane region" description="Helical" evidence="9">
    <location>
        <begin position="233"/>
        <end position="254"/>
    </location>
</feature>
<evidence type="ECO:0000256" key="2">
    <source>
        <dbReference type="ARBA" id="ARBA00022448"/>
    </source>
</evidence>
<feature type="transmembrane region" description="Helical" evidence="9">
    <location>
        <begin position="208"/>
        <end position="227"/>
    </location>
</feature>
<keyword evidence="4" id="KW-0762">Sugar transport</keyword>
<evidence type="ECO:0000256" key="6">
    <source>
        <dbReference type="ARBA" id="ARBA00022989"/>
    </source>
</evidence>
<dbReference type="PANTHER" id="PTHR48021">
    <property type="match status" value="1"/>
</dbReference>
<keyword evidence="7 9" id="KW-0472">Membrane</keyword>
<dbReference type="InterPro" id="IPR020846">
    <property type="entry name" value="MFS_dom"/>
</dbReference>
<evidence type="ECO:0000256" key="7">
    <source>
        <dbReference type="ARBA" id="ARBA00023136"/>
    </source>
</evidence>
<feature type="transmembrane region" description="Helical" evidence="9">
    <location>
        <begin position="122"/>
        <end position="139"/>
    </location>
</feature>
<name>A0A0K2TEX3_LEPSM</name>
<dbReference type="OrthoDB" id="6343369at2759"/>
<feature type="transmembrane region" description="Helical" evidence="9">
    <location>
        <begin position="353"/>
        <end position="372"/>
    </location>
</feature>
<feature type="transmembrane region" description="Helical" evidence="9">
    <location>
        <begin position="379"/>
        <end position="401"/>
    </location>
</feature>
<feature type="transmembrane region" description="Helical" evidence="9">
    <location>
        <begin position="151"/>
        <end position="169"/>
    </location>
</feature>
<feature type="transmembrane region" description="Helical" evidence="9">
    <location>
        <begin position="475"/>
        <end position="499"/>
    </location>
</feature>
<organism evidence="11">
    <name type="scientific">Lepeophtheirus salmonis</name>
    <name type="common">Salmon louse</name>
    <name type="synonym">Caligus salmonis</name>
    <dbReference type="NCBI Taxonomy" id="72036"/>
    <lineage>
        <taxon>Eukaryota</taxon>
        <taxon>Metazoa</taxon>
        <taxon>Ecdysozoa</taxon>
        <taxon>Arthropoda</taxon>
        <taxon>Crustacea</taxon>
        <taxon>Multicrustacea</taxon>
        <taxon>Hexanauplia</taxon>
        <taxon>Copepoda</taxon>
        <taxon>Siphonostomatoida</taxon>
        <taxon>Caligidae</taxon>
        <taxon>Lepeophtheirus</taxon>
    </lineage>
</organism>
<dbReference type="Gene3D" id="1.20.1250.20">
    <property type="entry name" value="MFS general substrate transporter like domains"/>
    <property type="match status" value="1"/>
</dbReference>
<dbReference type="AlphaFoldDB" id="A0A0K2TEX3"/>
<evidence type="ECO:0000256" key="1">
    <source>
        <dbReference type="ARBA" id="ARBA00004651"/>
    </source>
</evidence>
<dbReference type="InterPro" id="IPR005829">
    <property type="entry name" value="Sugar_transporter_CS"/>
</dbReference>
<dbReference type="InterPro" id="IPR050549">
    <property type="entry name" value="MFS_Trehalose_Transporter"/>
</dbReference>
<keyword evidence="2" id="KW-0813">Transport</keyword>
<dbReference type="InterPro" id="IPR005828">
    <property type="entry name" value="MFS_sugar_transport-like"/>
</dbReference>
<evidence type="ECO:0000259" key="10">
    <source>
        <dbReference type="PROSITE" id="PS50850"/>
    </source>
</evidence>
<dbReference type="PROSITE" id="PS50850">
    <property type="entry name" value="MFS"/>
    <property type="match status" value="1"/>
</dbReference>
<feature type="transmembrane region" description="Helical" evidence="9">
    <location>
        <begin position="76"/>
        <end position="102"/>
    </location>
</feature>
<evidence type="ECO:0000313" key="11">
    <source>
        <dbReference type="EMBL" id="CDW24137.1"/>
    </source>
</evidence>
<dbReference type="Pfam" id="PF00083">
    <property type="entry name" value="Sugar_tr"/>
    <property type="match status" value="1"/>
</dbReference>
<dbReference type="PROSITE" id="PS00217">
    <property type="entry name" value="SUGAR_TRANSPORT_2"/>
    <property type="match status" value="1"/>
</dbReference>
<keyword evidence="5 9" id="KW-0812">Transmembrane</keyword>
<feature type="transmembrane region" description="Helical" evidence="9">
    <location>
        <begin position="175"/>
        <end position="196"/>
    </location>
</feature>
<feature type="transmembrane region" description="Helical" evidence="9">
    <location>
        <begin position="314"/>
        <end position="333"/>
    </location>
</feature>
<evidence type="ECO:0000256" key="8">
    <source>
        <dbReference type="SAM" id="MobiDB-lite"/>
    </source>
</evidence>
<proteinExistence type="predicted"/>
<evidence type="ECO:0000256" key="4">
    <source>
        <dbReference type="ARBA" id="ARBA00022597"/>
    </source>
</evidence>